<dbReference type="KEGG" id="mru:mru_1863"/>
<evidence type="ECO:0000313" key="2">
    <source>
        <dbReference type="Proteomes" id="UP000008680"/>
    </source>
</evidence>
<name>D3DZN5_METRM</name>
<protein>
    <submittedName>
        <fullName evidence="1">Uncharacterized protein</fullName>
    </submittedName>
</protein>
<dbReference type="PATRIC" id="fig|634498.28.peg.1863"/>
<dbReference type="AlphaFoldDB" id="D3DZN5"/>
<evidence type="ECO:0000313" key="1">
    <source>
        <dbReference type="EMBL" id="ADC47713.1"/>
    </source>
</evidence>
<dbReference type="Proteomes" id="UP000008680">
    <property type="component" value="Chromosome"/>
</dbReference>
<reference evidence="1 2" key="1">
    <citation type="journal article" date="2010" name="PLoS ONE">
        <title>The genome sequence of the rumen methanogen Methanobrevibacter ruminantium reveals new possibilities for controlling ruminant methane emissions.</title>
        <authorList>
            <person name="Leahy S.C."/>
            <person name="Kelly W.J."/>
            <person name="Altermann E."/>
            <person name="Ronimus R.S."/>
            <person name="Yeoman C.J."/>
            <person name="Pacheco D.M."/>
            <person name="Li D."/>
            <person name="Kong Z."/>
            <person name="McTavish S."/>
            <person name="Sang C."/>
            <person name="Lambie S.C."/>
            <person name="Janssen P.H."/>
            <person name="Dey D."/>
            <person name="Attwood G.T."/>
        </authorList>
    </citation>
    <scope>NUCLEOTIDE SEQUENCE [LARGE SCALE GENOMIC DNA]</scope>
    <source>
        <strain evidence="2">ATCC 35063 / DSM 1093 / JCM 13430 / OCM 146 / M1</strain>
    </source>
</reference>
<dbReference type="RefSeq" id="WP_012956661.1">
    <property type="nucleotide sequence ID" value="NC_013790.1"/>
</dbReference>
<dbReference type="EMBL" id="CP001719">
    <property type="protein sequence ID" value="ADC47713.1"/>
    <property type="molecule type" value="Genomic_DNA"/>
</dbReference>
<dbReference type="HOGENOM" id="CLU_1745580_0_0_2"/>
<keyword evidence="2" id="KW-1185">Reference proteome</keyword>
<sequence>MSSEKRNSKDQSYLGFELIEVEDYYLLSNTEKLLETVKKDWFKSLMDEIRELVGKHYPDFVIYLAYVDHGDDGTILGYVNVREDDNKRDEEYSEVALNKEMLEICEKHKEDKILFVTIPRKRKSFIKLKKGSIREHFKEALLKLGAKPL</sequence>
<gene>
    <name evidence="1" type="ordered locus">mru_1863</name>
</gene>
<organism evidence="1 2">
    <name type="scientific">Methanobrevibacter ruminantium (strain ATCC 35063 / DSM 1093 / JCM 13430 / OCM 146 / M1)</name>
    <name type="common">Methanobacterium ruminantium</name>
    <dbReference type="NCBI Taxonomy" id="634498"/>
    <lineage>
        <taxon>Archaea</taxon>
        <taxon>Methanobacteriati</taxon>
        <taxon>Methanobacteriota</taxon>
        <taxon>Methanomada group</taxon>
        <taxon>Methanobacteria</taxon>
        <taxon>Methanobacteriales</taxon>
        <taxon>Methanobacteriaceae</taxon>
        <taxon>Methanobrevibacter</taxon>
    </lineage>
</organism>
<accession>D3DZN5</accession>
<dbReference type="GeneID" id="8771533"/>
<proteinExistence type="predicted"/>